<dbReference type="Pfam" id="PF06073">
    <property type="entry name" value="DUF934"/>
    <property type="match status" value="1"/>
</dbReference>
<dbReference type="EMBL" id="CP081869">
    <property type="protein sequence ID" value="QZO01473.1"/>
    <property type="molecule type" value="Genomic_DNA"/>
</dbReference>
<name>A0A9E6UJ16_9HYPH</name>
<protein>
    <submittedName>
        <fullName evidence="2">DUF934 domain-containing protein</fullName>
    </submittedName>
</protein>
<accession>A0A9E6UJ16</accession>
<sequence>MTPPTAAARVARTDETAGEIRVPEAAQVTSSQAKPAQAPHLRAVPEADAGPALWRDGAFQDDEWTRTGEDEAVGEGPAILPLKRFLAEREALSQRNSPLGVIVEPGEKLDELVPHLTRVTLVVLPFPKFADGRSSSTARLLRERHGFEGEVRAAGDVLIDQMPLMRRCGFDAFEISDPVTRKQLANGLWPDVPFYMQPVGSSRQQEVPAGTRPWARRPA</sequence>
<reference evidence="2" key="1">
    <citation type="submission" date="2021-08" db="EMBL/GenBank/DDBJ databases">
        <authorList>
            <person name="Zhang H."/>
            <person name="Xu M."/>
            <person name="Yu Z."/>
            <person name="Yang L."/>
            <person name="Cai Y."/>
        </authorList>
    </citation>
    <scope>NUCLEOTIDE SEQUENCE</scope>
    <source>
        <strain evidence="2">CHL1</strain>
    </source>
</reference>
<feature type="region of interest" description="Disordered" evidence="1">
    <location>
        <begin position="200"/>
        <end position="219"/>
    </location>
</feature>
<evidence type="ECO:0000313" key="2">
    <source>
        <dbReference type="EMBL" id="QZO01473.1"/>
    </source>
</evidence>
<dbReference type="AlphaFoldDB" id="A0A9E6UJ16"/>
<keyword evidence="3" id="KW-1185">Reference proteome</keyword>
<organism evidence="2 3">
    <name type="scientific">Chenggangzhangella methanolivorans</name>
    <dbReference type="NCBI Taxonomy" id="1437009"/>
    <lineage>
        <taxon>Bacteria</taxon>
        <taxon>Pseudomonadati</taxon>
        <taxon>Pseudomonadota</taxon>
        <taxon>Alphaproteobacteria</taxon>
        <taxon>Hyphomicrobiales</taxon>
        <taxon>Methylopilaceae</taxon>
        <taxon>Chenggangzhangella</taxon>
    </lineage>
</organism>
<evidence type="ECO:0000256" key="1">
    <source>
        <dbReference type="SAM" id="MobiDB-lite"/>
    </source>
</evidence>
<gene>
    <name evidence="2" type="ORF">K6K41_08565</name>
</gene>
<dbReference type="RefSeq" id="WP_261404755.1">
    <property type="nucleotide sequence ID" value="NZ_CP081869.1"/>
</dbReference>
<dbReference type="Proteomes" id="UP000825701">
    <property type="component" value="Chromosome"/>
</dbReference>
<proteinExistence type="predicted"/>
<dbReference type="KEGG" id="cmet:K6K41_08565"/>
<evidence type="ECO:0000313" key="3">
    <source>
        <dbReference type="Proteomes" id="UP000825701"/>
    </source>
</evidence>
<dbReference type="InterPro" id="IPR008318">
    <property type="entry name" value="UCP030820"/>
</dbReference>